<dbReference type="GO" id="GO:0015628">
    <property type="term" value="P:protein secretion by the type II secretion system"/>
    <property type="evidence" value="ECO:0007669"/>
    <property type="project" value="InterPro"/>
</dbReference>
<dbReference type="SUPFAM" id="SSF54523">
    <property type="entry name" value="Pili subunits"/>
    <property type="match status" value="1"/>
</dbReference>
<evidence type="ECO:0000256" key="5">
    <source>
        <dbReference type="ARBA" id="ARBA00023136"/>
    </source>
</evidence>
<dbReference type="Pfam" id="PF07963">
    <property type="entry name" value="N_methyl"/>
    <property type="match status" value="1"/>
</dbReference>
<dbReference type="GO" id="GO:0015627">
    <property type="term" value="C:type II protein secretion system complex"/>
    <property type="evidence" value="ECO:0007669"/>
    <property type="project" value="InterPro"/>
</dbReference>
<dbReference type="PROSITE" id="PS00409">
    <property type="entry name" value="PROKAR_NTER_METHYL"/>
    <property type="match status" value="1"/>
</dbReference>
<feature type="transmembrane region" description="Helical" evidence="6">
    <location>
        <begin position="12"/>
        <end position="31"/>
    </location>
</feature>
<dbReference type="RefSeq" id="WP_217503023.1">
    <property type="nucleotide sequence ID" value="NZ_CP040709.1"/>
</dbReference>
<proteinExistence type="predicted"/>
<protein>
    <submittedName>
        <fullName evidence="7">Prepilin-type N-terminal cleavage/methylation domain-containing protein</fullName>
    </submittedName>
</protein>
<dbReference type="InterPro" id="IPR045584">
    <property type="entry name" value="Pilin-like"/>
</dbReference>
<dbReference type="GO" id="GO:0016020">
    <property type="term" value="C:membrane"/>
    <property type="evidence" value="ECO:0007669"/>
    <property type="project" value="UniProtKB-SubCell"/>
</dbReference>
<keyword evidence="5 6" id="KW-0472">Membrane</keyword>
<keyword evidence="8" id="KW-1185">Reference proteome</keyword>
<evidence type="ECO:0000256" key="3">
    <source>
        <dbReference type="ARBA" id="ARBA00022692"/>
    </source>
</evidence>
<accession>A0A840S4H3</accession>
<dbReference type="EMBL" id="JACHHO010000002">
    <property type="protein sequence ID" value="MBB5204603.1"/>
    <property type="molecule type" value="Genomic_DNA"/>
</dbReference>
<dbReference type="PRINTS" id="PR00885">
    <property type="entry name" value="BCTERIALGSPH"/>
</dbReference>
<dbReference type="AlphaFoldDB" id="A0A840S4H3"/>
<comment type="subcellular location">
    <subcellularLocation>
        <location evidence="1">Membrane</location>
        <topology evidence="1">Single-pass membrane protein</topology>
    </subcellularLocation>
</comment>
<evidence type="ECO:0000313" key="8">
    <source>
        <dbReference type="Proteomes" id="UP000554837"/>
    </source>
</evidence>
<keyword evidence="3 6" id="KW-0812">Transmembrane</keyword>
<dbReference type="NCBIfam" id="TIGR02532">
    <property type="entry name" value="IV_pilin_GFxxxE"/>
    <property type="match status" value="1"/>
</dbReference>
<reference evidence="7 8" key="1">
    <citation type="submission" date="2020-08" db="EMBL/GenBank/DDBJ databases">
        <title>Genomic Encyclopedia of Type Strains, Phase IV (KMG-IV): sequencing the most valuable type-strain genomes for metagenomic binning, comparative biology and taxonomic classification.</title>
        <authorList>
            <person name="Goeker M."/>
        </authorList>
    </citation>
    <scope>NUCLEOTIDE SEQUENCE [LARGE SCALE GENOMIC DNA]</scope>
    <source>
        <strain evidence="7 8">DSM 23958</strain>
    </source>
</reference>
<evidence type="ECO:0000256" key="2">
    <source>
        <dbReference type="ARBA" id="ARBA00022481"/>
    </source>
</evidence>
<dbReference type="InterPro" id="IPR002416">
    <property type="entry name" value="T2SS_protein-GspH"/>
</dbReference>
<evidence type="ECO:0000256" key="1">
    <source>
        <dbReference type="ARBA" id="ARBA00004167"/>
    </source>
</evidence>
<evidence type="ECO:0000256" key="4">
    <source>
        <dbReference type="ARBA" id="ARBA00022989"/>
    </source>
</evidence>
<keyword evidence="4 6" id="KW-1133">Transmembrane helix</keyword>
<gene>
    <name evidence="7" type="ORF">HNQ51_001917</name>
</gene>
<comment type="caution">
    <text evidence="7">The sequence shown here is derived from an EMBL/GenBank/DDBJ whole genome shotgun (WGS) entry which is preliminary data.</text>
</comment>
<dbReference type="InterPro" id="IPR012902">
    <property type="entry name" value="N_methyl_site"/>
</dbReference>
<dbReference type="Proteomes" id="UP000554837">
    <property type="component" value="Unassembled WGS sequence"/>
</dbReference>
<dbReference type="Gene3D" id="3.30.700.10">
    <property type="entry name" value="Glycoprotein, Type 4 Pilin"/>
    <property type="match status" value="1"/>
</dbReference>
<sequence length="159" mass="16182">MNASFIDRRGFTLIELVAVLLLVGVLAVAVLPRLSGLGELRIDAWREQAAAGLRLAAATAVGHRRLVCASLSSSGELALEVAQAPDATACGNPLTGPDGLAQVAQAVGNTVTATPAATLYFQPNGRVSQDAAGAQVSNFVISASGMSDLLVYGQSGHVE</sequence>
<organism evidence="7 8">
    <name type="scientific">Inhella inkyongensis</name>
    <dbReference type="NCBI Taxonomy" id="392593"/>
    <lineage>
        <taxon>Bacteria</taxon>
        <taxon>Pseudomonadati</taxon>
        <taxon>Pseudomonadota</taxon>
        <taxon>Betaproteobacteria</taxon>
        <taxon>Burkholderiales</taxon>
        <taxon>Sphaerotilaceae</taxon>
        <taxon>Inhella</taxon>
    </lineage>
</organism>
<name>A0A840S4H3_9BURK</name>
<evidence type="ECO:0000313" key="7">
    <source>
        <dbReference type="EMBL" id="MBB5204603.1"/>
    </source>
</evidence>
<keyword evidence="2" id="KW-0488">Methylation</keyword>
<evidence type="ECO:0000256" key="6">
    <source>
        <dbReference type="SAM" id="Phobius"/>
    </source>
</evidence>